<reference evidence="2 3" key="2">
    <citation type="journal article" date="2012" name="Stand. Genomic Sci.">
        <title>Complete genome sequence of the sulfate-reducing firmicute Desulfotomaculum ruminis type strain (DL(T)).</title>
        <authorList>
            <person name="Spring S."/>
            <person name="Visser M."/>
            <person name="Lu M."/>
            <person name="Copeland A."/>
            <person name="Lapidus A."/>
            <person name="Lucas S."/>
            <person name="Cheng J.F."/>
            <person name="Han C."/>
            <person name="Tapia R."/>
            <person name="Goodwin L.A."/>
            <person name="Pitluck S."/>
            <person name="Ivanova N."/>
            <person name="Land M."/>
            <person name="Hauser L."/>
            <person name="Larimer F."/>
            <person name="Rohde M."/>
            <person name="Goker M."/>
            <person name="Detter J.C."/>
            <person name="Kyrpides N.C."/>
            <person name="Woyke T."/>
            <person name="Schaap P.J."/>
            <person name="Plugge C.M."/>
            <person name="Muyzer G."/>
            <person name="Kuever J."/>
            <person name="Pereira I.A."/>
            <person name="Parshina S.N."/>
            <person name="Bernier-Latmani R."/>
            <person name="Stams A.J."/>
            <person name="Klenk H.P."/>
        </authorList>
    </citation>
    <scope>NUCLEOTIDE SEQUENCE [LARGE SCALE GENOMIC DNA]</scope>
    <source>
        <strain evidence="3">ATCC 23193 / DSM 2154 / NCIB 8452 / DL</strain>
    </source>
</reference>
<dbReference type="AlphaFoldDB" id="F6DKS6"/>
<keyword evidence="2" id="KW-0489">Methyltransferase</keyword>
<reference evidence="3" key="1">
    <citation type="submission" date="2011-05" db="EMBL/GenBank/DDBJ databases">
        <title>Complete sequence of Desulfotomaculum ruminis DSM 2154.</title>
        <authorList>
            <person name="Lucas S."/>
            <person name="Copeland A."/>
            <person name="Lapidus A."/>
            <person name="Cheng J.-F."/>
            <person name="Goodwin L."/>
            <person name="Pitluck S."/>
            <person name="Lu M."/>
            <person name="Detter J.C."/>
            <person name="Han C."/>
            <person name="Tapia R."/>
            <person name="Land M."/>
            <person name="Hauser L."/>
            <person name="Kyrpides N."/>
            <person name="Ivanova N."/>
            <person name="Mikhailova N."/>
            <person name="Pagani I."/>
            <person name="Stams A.J.M."/>
            <person name="Plugge C.M."/>
            <person name="Muyzer G."/>
            <person name="Kuever J."/>
            <person name="Parshina S.N."/>
            <person name="Ivanova A.E."/>
            <person name="Nazina T.N."/>
            <person name="Brambilla E."/>
            <person name="Spring S."/>
            <person name="Klenk H.-P."/>
            <person name="Woyke T."/>
        </authorList>
    </citation>
    <scope>NUCLEOTIDE SEQUENCE [LARGE SCALE GENOMIC DNA]</scope>
    <source>
        <strain evidence="3">ATCC 23193 / DSM 2154 / NCIB 8452 / DL</strain>
    </source>
</reference>
<proteinExistence type="predicted"/>
<dbReference type="SUPFAM" id="SSF53335">
    <property type="entry name" value="S-adenosyl-L-methionine-dependent methyltransferases"/>
    <property type="match status" value="1"/>
</dbReference>
<dbReference type="STRING" id="696281.Desru_2202"/>
<dbReference type="GO" id="GO:0032259">
    <property type="term" value="P:methylation"/>
    <property type="evidence" value="ECO:0007669"/>
    <property type="project" value="UniProtKB-KW"/>
</dbReference>
<evidence type="ECO:0000259" key="1">
    <source>
        <dbReference type="Pfam" id="PF08241"/>
    </source>
</evidence>
<feature type="domain" description="Methyltransferase type 11" evidence="1">
    <location>
        <begin position="41"/>
        <end position="134"/>
    </location>
</feature>
<dbReference type="OrthoDB" id="9772751at2"/>
<dbReference type="InterPro" id="IPR013216">
    <property type="entry name" value="Methyltransf_11"/>
</dbReference>
<accession>F6DKS6</accession>
<name>F6DKS6_DESRL</name>
<gene>
    <name evidence="2" type="ordered locus">Desru_2202</name>
</gene>
<dbReference type="Gene3D" id="3.40.50.150">
    <property type="entry name" value="Vaccinia Virus protein VP39"/>
    <property type="match status" value="1"/>
</dbReference>
<keyword evidence="2" id="KW-0808">Transferase</keyword>
<organism evidence="2 3">
    <name type="scientific">Desulforamulus ruminis (strain ATCC 23193 / DSM 2154 / NCIMB 8452 / DL)</name>
    <name type="common">Desulfotomaculum ruminis</name>
    <dbReference type="NCBI Taxonomy" id="696281"/>
    <lineage>
        <taxon>Bacteria</taxon>
        <taxon>Bacillati</taxon>
        <taxon>Bacillota</taxon>
        <taxon>Clostridia</taxon>
        <taxon>Eubacteriales</taxon>
        <taxon>Peptococcaceae</taxon>
        <taxon>Desulforamulus</taxon>
    </lineage>
</organism>
<sequence length="195" mass="23317">MRLHIREFKMMNTWPRRFVQKHLEWRTFQRFGLNPWQKEVLEIGCGSGYGACLLLNSSPKDYVGIDLMPEQIALARQRGLKNASFLKMDAADLNHFADESKDLIVIFGILHHVPEWKKVIKECYRVLRRDGDFYVQEPCKRFLQIWDFFLRWHHPLDSCFSLKEFENQLVAEKFTILHRRNFAGMGLYRAHKKCK</sequence>
<dbReference type="HOGENOM" id="CLU_037990_10_3_9"/>
<dbReference type="GO" id="GO:0008757">
    <property type="term" value="F:S-adenosylmethionine-dependent methyltransferase activity"/>
    <property type="evidence" value="ECO:0007669"/>
    <property type="project" value="InterPro"/>
</dbReference>
<dbReference type="Pfam" id="PF08241">
    <property type="entry name" value="Methyltransf_11"/>
    <property type="match status" value="1"/>
</dbReference>
<evidence type="ECO:0000313" key="3">
    <source>
        <dbReference type="Proteomes" id="UP000009234"/>
    </source>
</evidence>
<dbReference type="InterPro" id="IPR029063">
    <property type="entry name" value="SAM-dependent_MTases_sf"/>
</dbReference>
<keyword evidence="3" id="KW-1185">Reference proteome</keyword>
<evidence type="ECO:0000313" key="2">
    <source>
        <dbReference type="EMBL" id="AEG60451.1"/>
    </source>
</evidence>
<dbReference type="CDD" id="cd02440">
    <property type="entry name" value="AdoMet_MTases"/>
    <property type="match status" value="1"/>
</dbReference>
<dbReference type="eggNOG" id="COG2226">
    <property type="taxonomic scope" value="Bacteria"/>
</dbReference>
<dbReference type="PANTHER" id="PTHR43591">
    <property type="entry name" value="METHYLTRANSFERASE"/>
    <property type="match status" value="1"/>
</dbReference>
<dbReference type="KEGG" id="dru:Desru_2202"/>
<dbReference type="Proteomes" id="UP000009234">
    <property type="component" value="Chromosome"/>
</dbReference>
<protein>
    <submittedName>
        <fullName evidence="2">Methyltransferase type 11</fullName>
    </submittedName>
</protein>
<dbReference type="EMBL" id="CP002780">
    <property type="protein sequence ID" value="AEG60451.1"/>
    <property type="molecule type" value="Genomic_DNA"/>
</dbReference>